<dbReference type="Pfam" id="PF13304">
    <property type="entry name" value="AAA_21"/>
    <property type="match status" value="1"/>
</dbReference>
<dbReference type="EMBL" id="LNZB01000015">
    <property type="protein sequence ID" value="KTD82469.1"/>
    <property type="molecule type" value="Genomic_DNA"/>
</dbReference>
<dbReference type="GO" id="GO:0005524">
    <property type="term" value="F:ATP binding"/>
    <property type="evidence" value="ECO:0007669"/>
    <property type="project" value="UniProtKB-KW"/>
</dbReference>
<feature type="region of interest" description="Disordered" evidence="4">
    <location>
        <begin position="225"/>
        <end position="245"/>
    </location>
</feature>
<organism evidence="6 7">
    <name type="scientific">Legionella waltersii</name>
    <dbReference type="NCBI Taxonomy" id="66969"/>
    <lineage>
        <taxon>Bacteria</taxon>
        <taxon>Pseudomonadati</taxon>
        <taxon>Pseudomonadota</taxon>
        <taxon>Gammaproteobacteria</taxon>
        <taxon>Legionellales</taxon>
        <taxon>Legionellaceae</taxon>
        <taxon>Legionella</taxon>
    </lineage>
</organism>
<keyword evidence="1" id="KW-0677">Repeat</keyword>
<sequence length="385" mass="43594">MMHKPIQFQSLSLSFPHKTCFADFSGQITYGSRIAMIGRNGSGKSTLLKWFAGLIDPSEGQIKYPTECRVGYVPQLIDAFDSFSGAQRFNKALTEALSLCPDILMLDEPTNHLDCNNRRSLIRMLRAFEGTLIMVTHDVELLNATVETIWHIDNGRVAVFSGRYDDYQHEMKIQRSAIADELADLNRKKEQAHHALMQEQARAKSSRIRGEKHIQQRKWPTIVSDTKARNAQETSGRKKSSINHKKQELIERLSECRVPEIIQPKFSLNGIESNQTLVTISGGVVGYEGNLHILQNLSLSIKSRERIAIQGNNASGKSTLVKAILGDNSIIKQGEWILPRSQEIGYLDQHYGTLSQDMTVFDALSTLLRDRSYLGFEVQWYENVR</sequence>
<dbReference type="STRING" id="66969.Lwal_0946"/>
<keyword evidence="3 6" id="KW-0067">ATP-binding</keyword>
<dbReference type="InterPro" id="IPR027417">
    <property type="entry name" value="P-loop_NTPase"/>
</dbReference>
<protein>
    <submittedName>
        <fullName evidence="6">ABC transporter ATP-binding protein Uup</fullName>
    </submittedName>
</protein>
<dbReference type="CDD" id="cd03221">
    <property type="entry name" value="ABCF_EF-3"/>
    <property type="match status" value="1"/>
</dbReference>
<evidence type="ECO:0000256" key="3">
    <source>
        <dbReference type="ARBA" id="ARBA00022840"/>
    </source>
</evidence>
<dbReference type="Pfam" id="PF00005">
    <property type="entry name" value="ABC_tran"/>
    <property type="match status" value="2"/>
</dbReference>
<comment type="caution">
    <text evidence="6">The sequence shown here is derived from an EMBL/GenBank/DDBJ whole genome shotgun (WGS) entry which is preliminary data.</text>
</comment>
<reference evidence="6 7" key="1">
    <citation type="submission" date="2015-11" db="EMBL/GenBank/DDBJ databases">
        <title>Genomic analysis of 38 Legionella species identifies large and diverse effector repertoires.</title>
        <authorList>
            <person name="Burstein D."/>
            <person name="Amaro F."/>
            <person name="Zusman T."/>
            <person name="Lifshitz Z."/>
            <person name="Cohen O."/>
            <person name="Gilbert J.A."/>
            <person name="Pupko T."/>
            <person name="Shuman H.A."/>
            <person name="Segal G."/>
        </authorList>
    </citation>
    <scope>NUCLEOTIDE SEQUENCE [LARGE SCALE GENOMIC DNA]</scope>
    <source>
        <strain evidence="6 7">ATCC 51914</strain>
    </source>
</reference>
<dbReference type="SMART" id="SM00382">
    <property type="entry name" value="AAA"/>
    <property type="match status" value="1"/>
</dbReference>
<dbReference type="InterPro" id="IPR003593">
    <property type="entry name" value="AAA+_ATPase"/>
</dbReference>
<evidence type="ECO:0000256" key="2">
    <source>
        <dbReference type="ARBA" id="ARBA00022741"/>
    </source>
</evidence>
<evidence type="ECO:0000313" key="6">
    <source>
        <dbReference type="EMBL" id="KTD82469.1"/>
    </source>
</evidence>
<dbReference type="PATRIC" id="fig|66969.6.peg.1025"/>
<dbReference type="InterPro" id="IPR050611">
    <property type="entry name" value="ABCF"/>
</dbReference>
<dbReference type="AlphaFoldDB" id="A0A0W1AM81"/>
<dbReference type="InterPro" id="IPR003959">
    <property type="entry name" value="ATPase_AAA_core"/>
</dbReference>
<keyword evidence="7" id="KW-1185">Reference proteome</keyword>
<dbReference type="RefSeq" id="WP_058479744.1">
    <property type="nucleotide sequence ID" value="NZ_CAAAIQ010000035.1"/>
</dbReference>
<dbReference type="SUPFAM" id="SSF52540">
    <property type="entry name" value="P-loop containing nucleoside triphosphate hydrolases"/>
    <property type="match status" value="2"/>
</dbReference>
<dbReference type="Proteomes" id="UP000054729">
    <property type="component" value="Unassembled WGS sequence"/>
</dbReference>
<dbReference type="InterPro" id="IPR003439">
    <property type="entry name" value="ABC_transporter-like_ATP-bd"/>
</dbReference>
<dbReference type="Gene3D" id="3.40.50.300">
    <property type="entry name" value="P-loop containing nucleotide triphosphate hydrolases"/>
    <property type="match status" value="3"/>
</dbReference>
<dbReference type="PROSITE" id="PS50893">
    <property type="entry name" value="ABC_TRANSPORTER_2"/>
    <property type="match status" value="1"/>
</dbReference>
<evidence type="ECO:0000256" key="4">
    <source>
        <dbReference type="SAM" id="MobiDB-lite"/>
    </source>
</evidence>
<accession>A0A0W1AM81</accession>
<gene>
    <name evidence="6" type="primary">uup_2</name>
    <name evidence="6" type="ORF">Lwal_0946</name>
</gene>
<evidence type="ECO:0000259" key="5">
    <source>
        <dbReference type="PROSITE" id="PS50893"/>
    </source>
</evidence>
<dbReference type="PANTHER" id="PTHR19211:SF6">
    <property type="entry name" value="BLL7188 PROTEIN"/>
    <property type="match status" value="1"/>
</dbReference>
<proteinExistence type="predicted"/>
<name>A0A0W1AM81_9GAMM</name>
<feature type="domain" description="ABC transporter" evidence="5">
    <location>
        <begin position="6"/>
        <end position="179"/>
    </location>
</feature>
<dbReference type="PANTHER" id="PTHR19211">
    <property type="entry name" value="ATP-BINDING TRANSPORT PROTEIN-RELATED"/>
    <property type="match status" value="1"/>
</dbReference>
<evidence type="ECO:0000313" key="7">
    <source>
        <dbReference type="Proteomes" id="UP000054729"/>
    </source>
</evidence>
<evidence type="ECO:0000256" key="1">
    <source>
        <dbReference type="ARBA" id="ARBA00022737"/>
    </source>
</evidence>
<dbReference type="GO" id="GO:0016887">
    <property type="term" value="F:ATP hydrolysis activity"/>
    <property type="evidence" value="ECO:0007669"/>
    <property type="project" value="InterPro"/>
</dbReference>
<keyword evidence="2" id="KW-0547">Nucleotide-binding</keyword>